<evidence type="ECO:0000256" key="1">
    <source>
        <dbReference type="ARBA" id="ARBA00004442"/>
    </source>
</evidence>
<protein>
    <submittedName>
        <fullName evidence="8">Starch-binding associating with outer membrane</fullName>
    </submittedName>
</protein>
<accession>A0A1I1WP38</accession>
<evidence type="ECO:0000313" key="8">
    <source>
        <dbReference type="EMBL" id="SFD96741.1"/>
    </source>
</evidence>
<dbReference type="Pfam" id="PF14322">
    <property type="entry name" value="SusD-like_3"/>
    <property type="match status" value="1"/>
</dbReference>
<dbReference type="Proteomes" id="UP000199672">
    <property type="component" value="Unassembled WGS sequence"/>
</dbReference>
<dbReference type="Gene3D" id="1.25.40.390">
    <property type="match status" value="1"/>
</dbReference>
<dbReference type="InterPro" id="IPR012944">
    <property type="entry name" value="SusD_RagB_dom"/>
</dbReference>
<keyword evidence="9" id="KW-1185">Reference proteome</keyword>
<dbReference type="AlphaFoldDB" id="A0A1I1WP38"/>
<proteinExistence type="inferred from homology"/>
<dbReference type="RefSeq" id="WP_091498298.1">
    <property type="nucleotide sequence ID" value="NZ_FOMH01000016.1"/>
</dbReference>
<dbReference type="Pfam" id="PF07980">
    <property type="entry name" value="SusD_RagB"/>
    <property type="match status" value="1"/>
</dbReference>
<evidence type="ECO:0000313" key="9">
    <source>
        <dbReference type="Proteomes" id="UP000199672"/>
    </source>
</evidence>
<organism evidence="8 9">
    <name type="scientific">Flavobacterium phragmitis</name>
    <dbReference type="NCBI Taxonomy" id="739143"/>
    <lineage>
        <taxon>Bacteria</taxon>
        <taxon>Pseudomonadati</taxon>
        <taxon>Bacteroidota</taxon>
        <taxon>Flavobacteriia</taxon>
        <taxon>Flavobacteriales</taxon>
        <taxon>Flavobacteriaceae</taxon>
        <taxon>Flavobacterium</taxon>
    </lineage>
</organism>
<comment type="similarity">
    <text evidence="2">Belongs to the SusD family.</text>
</comment>
<dbReference type="InterPro" id="IPR033985">
    <property type="entry name" value="SusD-like_N"/>
</dbReference>
<evidence type="ECO:0000256" key="5">
    <source>
        <dbReference type="ARBA" id="ARBA00023237"/>
    </source>
</evidence>
<dbReference type="PROSITE" id="PS51257">
    <property type="entry name" value="PROKAR_LIPOPROTEIN"/>
    <property type="match status" value="1"/>
</dbReference>
<reference evidence="9" key="1">
    <citation type="submission" date="2016-10" db="EMBL/GenBank/DDBJ databases">
        <authorList>
            <person name="Varghese N."/>
            <person name="Submissions S."/>
        </authorList>
    </citation>
    <scope>NUCLEOTIDE SEQUENCE [LARGE SCALE GENOMIC DNA]</scope>
    <source>
        <strain evidence="9">CGMCC 1.10370</strain>
    </source>
</reference>
<name>A0A1I1WP38_9FLAO</name>
<dbReference type="SUPFAM" id="SSF48452">
    <property type="entry name" value="TPR-like"/>
    <property type="match status" value="1"/>
</dbReference>
<evidence type="ECO:0000259" key="6">
    <source>
        <dbReference type="Pfam" id="PF07980"/>
    </source>
</evidence>
<evidence type="ECO:0000256" key="4">
    <source>
        <dbReference type="ARBA" id="ARBA00023136"/>
    </source>
</evidence>
<dbReference type="OrthoDB" id="5694214at2"/>
<feature type="domain" description="RagB/SusD" evidence="6">
    <location>
        <begin position="249"/>
        <end position="533"/>
    </location>
</feature>
<keyword evidence="5" id="KW-0998">Cell outer membrane</keyword>
<keyword evidence="4" id="KW-0472">Membrane</keyword>
<dbReference type="GO" id="GO:0009279">
    <property type="term" value="C:cell outer membrane"/>
    <property type="evidence" value="ECO:0007669"/>
    <property type="project" value="UniProtKB-SubCell"/>
</dbReference>
<dbReference type="STRING" id="739143.SAMN05216297_11667"/>
<dbReference type="EMBL" id="FOMH01000016">
    <property type="protein sequence ID" value="SFD96741.1"/>
    <property type="molecule type" value="Genomic_DNA"/>
</dbReference>
<sequence>MKNKNIIYKFLVSGMFLLGAGCTNLDETVYDKVVAEDTKFTAEDLNSIVAPAYNSFRQIYADWDAAFNLYEDSSDLMVTPQRNGIGWGDYYITMHLHTYEAPLPHAEGNWNYLFNGVNNVNKAIFQIEQIPDLENREAVYQELKALRAIYYYLLLDNFRNVPIVTKYDFPKGYLPTQNTGKEVYDFVESELKAALPYLSDKNDSATYGKITTWAVKMTLAKLYLNAEVYIGTPKWTEALAEVNDVINSGLFSLNSNYLDNFKIKNETSPEEILSIPFDQVKAPGTSWPFRTLAAPSQATYELAGGPWNGTGGIPQFIDTYDPDDQRLKDCWLGGKQYTSKGDPIMVDGKQFEYINYMTNVNGCEPNEGYRMVKYEIGTGDIAQTSNDVPFYRLADAMMIKAECLLRTGDANGAAAIVTQIRQRNFKNTNPAKATVTGAKLLGGSVYKYGTYEAGVITNLEGGADIQYGGFLDELAWEFVGEAHRKQDLIRFGVYSTKSWFSNKANPQGAFRAILPIPQVQLERNSNLKQNPGYIQ</sequence>
<dbReference type="InterPro" id="IPR011990">
    <property type="entry name" value="TPR-like_helical_dom_sf"/>
</dbReference>
<keyword evidence="3" id="KW-0732">Signal</keyword>
<comment type="subcellular location">
    <subcellularLocation>
        <location evidence="1">Cell outer membrane</location>
    </subcellularLocation>
</comment>
<evidence type="ECO:0000256" key="2">
    <source>
        <dbReference type="ARBA" id="ARBA00006275"/>
    </source>
</evidence>
<feature type="domain" description="SusD-like N-terminal" evidence="7">
    <location>
        <begin position="87"/>
        <end position="224"/>
    </location>
</feature>
<gene>
    <name evidence="8" type="ORF">SAMN05216297_11667</name>
</gene>
<evidence type="ECO:0000259" key="7">
    <source>
        <dbReference type="Pfam" id="PF14322"/>
    </source>
</evidence>
<evidence type="ECO:0000256" key="3">
    <source>
        <dbReference type="ARBA" id="ARBA00022729"/>
    </source>
</evidence>